<dbReference type="PANTHER" id="PTHR34138">
    <property type="entry name" value="CELL SHAPE-DETERMINING PROTEIN MREC"/>
    <property type="match status" value="1"/>
</dbReference>
<dbReference type="InterPro" id="IPR042177">
    <property type="entry name" value="Cell/Rod_1"/>
</dbReference>
<feature type="coiled-coil region" evidence="6">
    <location>
        <begin position="62"/>
        <end position="106"/>
    </location>
</feature>
<comment type="similarity">
    <text evidence="1 5">Belongs to the MreC family.</text>
</comment>
<proteinExistence type="inferred from homology"/>
<dbReference type="EMBL" id="JBHLZN010000001">
    <property type="protein sequence ID" value="MFB9885772.1"/>
    <property type="molecule type" value="Genomic_DNA"/>
</dbReference>
<evidence type="ECO:0000259" key="8">
    <source>
        <dbReference type="Pfam" id="PF04085"/>
    </source>
</evidence>
<gene>
    <name evidence="9" type="primary">mreC</name>
    <name evidence="9" type="ORF">ACFFLH_05035</name>
</gene>
<organism evidence="9 10">
    <name type="scientific">Balneatrix alpica</name>
    <dbReference type="NCBI Taxonomy" id="75684"/>
    <lineage>
        <taxon>Bacteria</taxon>
        <taxon>Pseudomonadati</taxon>
        <taxon>Pseudomonadota</taxon>
        <taxon>Gammaproteobacteria</taxon>
        <taxon>Oceanospirillales</taxon>
        <taxon>Balneatrichaceae</taxon>
        <taxon>Balneatrix</taxon>
    </lineage>
</organism>
<evidence type="ECO:0000256" key="5">
    <source>
        <dbReference type="PIRNR" id="PIRNR038471"/>
    </source>
</evidence>
<evidence type="ECO:0000256" key="7">
    <source>
        <dbReference type="SAM" id="MobiDB-lite"/>
    </source>
</evidence>
<evidence type="ECO:0000256" key="1">
    <source>
        <dbReference type="ARBA" id="ARBA00009369"/>
    </source>
</evidence>
<reference evidence="9 10" key="1">
    <citation type="submission" date="2024-09" db="EMBL/GenBank/DDBJ databases">
        <authorList>
            <person name="Sun Q."/>
            <person name="Mori K."/>
        </authorList>
    </citation>
    <scope>NUCLEOTIDE SEQUENCE [LARGE SCALE GENOMIC DNA]</scope>
    <source>
        <strain evidence="9 10">ATCC 51285</strain>
    </source>
</reference>
<feature type="region of interest" description="Disordered" evidence="7">
    <location>
        <begin position="276"/>
        <end position="306"/>
    </location>
</feature>
<dbReference type="Proteomes" id="UP001589628">
    <property type="component" value="Unassembled WGS sequence"/>
</dbReference>
<accession>A0ABV5Z921</accession>
<comment type="caution">
    <text evidence="9">The sequence shown here is derived from an EMBL/GenBank/DDBJ whole genome shotgun (WGS) entry which is preliminary data.</text>
</comment>
<dbReference type="Pfam" id="PF04085">
    <property type="entry name" value="MreC"/>
    <property type="match status" value="1"/>
</dbReference>
<evidence type="ECO:0000256" key="3">
    <source>
        <dbReference type="ARBA" id="ARBA00022960"/>
    </source>
</evidence>
<evidence type="ECO:0000313" key="9">
    <source>
        <dbReference type="EMBL" id="MFB9885772.1"/>
    </source>
</evidence>
<dbReference type="Gene3D" id="2.40.10.340">
    <property type="entry name" value="Rod shape-determining protein MreC, domain 1"/>
    <property type="match status" value="1"/>
</dbReference>
<evidence type="ECO:0000256" key="6">
    <source>
        <dbReference type="SAM" id="Coils"/>
    </source>
</evidence>
<keyword evidence="10" id="KW-1185">Reference proteome</keyword>
<dbReference type="InterPro" id="IPR055342">
    <property type="entry name" value="MreC_beta-barrel_core"/>
</dbReference>
<dbReference type="PIRSF" id="PIRSF038471">
    <property type="entry name" value="MreC"/>
    <property type="match status" value="1"/>
</dbReference>
<evidence type="ECO:0000256" key="2">
    <source>
        <dbReference type="ARBA" id="ARBA00013855"/>
    </source>
</evidence>
<name>A0ABV5Z921_9GAMM</name>
<feature type="domain" description="Rod shape-determining protein MreC beta-barrel core" evidence="8">
    <location>
        <begin position="123"/>
        <end position="268"/>
    </location>
</feature>
<dbReference type="InterPro" id="IPR007221">
    <property type="entry name" value="MreC"/>
</dbReference>
<evidence type="ECO:0000256" key="4">
    <source>
        <dbReference type="ARBA" id="ARBA00032089"/>
    </source>
</evidence>
<dbReference type="RefSeq" id="WP_081414472.1">
    <property type="nucleotide sequence ID" value="NZ_JBHLZN010000001.1"/>
</dbReference>
<keyword evidence="3 5" id="KW-0133">Cell shape</keyword>
<keyword evidence="6" id="KW-0175">Coiled coil</keyword>
<dbReference type="InterPro" id="IPR042175">
    <property type="entry name" value="Cell/Rod_MreC_2"/>
</dbReference>
<comment type="function">
    <text evidence="5">Involved in formation and maintenance of cell shape.</text>
</comment>
<dbReference type="NCBIfam" id="TIGR00219">
    <property type="entry name" value="mreC"/>
    <property type="match status" value="1"/>
</dbReference>
<sequence length="306" mass="33488">MRLIFRSSSSRFWFWLLVVLSLAMLVADRYWSGMERVRSALTVLTAPLQWVVDTPNQLWSLADKTLADREQLQAENTRLRSQMLVLERQAQKMAAITAENVRLRELLNASQRVDEKVLLADLIGVNPNPFQLQVVLNKGSQDGVFLGQPVLDAGGIMGQVIEVGPYTSRVLMITDASHAIPVQINRNGLRFIAFGEGVPGVLSLEHVQDTADIQEGDLLISSGLGGRFPYGYPVGVVTSVVHDPGEPFALVKVKPSAQLDRSRHVLLLFGNEPATQESLNAPLAPGQTQPEPVDARTAPAKKDASP</sequence>
<protein>
    <recommendedName>
        <fullName evidence="2 5">Cell shape-determining protein MreC</fullName>
    </recommendedName>
    <alternativeName>
        <fullName evidence="4 5">Cell shape protein MreC</fullName>
    </alternativeName>
</protein>
<evidence type="ECO:0000313" key="10">
    <source>
        <dbReference type="Proteomes" id="UP001589628"/>
    </source>
</evidence>
<dbReference type="Gene3D" id="2.40.10.350">
    <property type="entry name" value="Rod shape-determining protein MreC, domain 2"/>
    <property type="match status" value="1"/>
</dbReference>
<dbReference type="PANTHER" id="PTHR34138:SF1">
    <property type="entry name" value="CELL SHAPE-DETERMINING PROTEIN MREC"/>
    <property type="match status" value="1"/>
</dbReference>